<dbReference type="PANTHER" id="PTHR19338:SF53">
    <property type="entry name" value="RX N-TERMINAL DOMAIN-CONTAINING PROTEIN"/>
    <property type="match status" value="1"/>
</dbReference>
<evidence type="ECO:0000259" key="9">
    <source>
        <dbReference type="Pfam" id="PF18052"/>
    </source>
</evidence>
<dbReference type="Pfam" id="PF00931">
    <property type="entry name" value="NB-ARC"/>
    <property type="match status" value="1"/>
</dbReference>
<feature type="non-terminal residue" evidence="11">
    <location>
        <position position="1"/>
    </location>
</feature>
<organism evidence="11 12">
    <name type="scientific">Eragrostis curvula</name>
    <name type="common">weeping love grass</name>
    <dbReference type="NCBI Taxonomy" id="38414"/>
    <lineage>
        <taxon>Eukaryota</taxon>
        <taxon>Viridiplantae</taxon>
        <taxon>Streptophyta</taxon>
        <taxon>Embryophyta</taxon>
        <taxon>Tracheophyta</taxon>
        <taxon>Spermatophyta</taxon>
        <taxon>Magnoliopsida</taxon>
        <taxon>Liliopsida</taxon>
        <taxon>Poales</taxon>
        <taxon>Poaceae</taxon>
        <taxon>PACMAD clade</taxon>
        <taxon>Chloridoideae</taxon>
        <taxon>Eragrostideae</taxon>
        <taxon>Eragrostidinae</taxon>
        <taxon>Eragrostis</taxon>
    </lineage>
</organism>
<evidence type="ECO:0000256" key="6">
    <source>
        <dbReference type="ARBA" id="ARBA00023054"/>
    </source>
</evidence>
<name>A0A5J9VTB6_9POAL</name>
<protein>
    <recommendedName>
        <fullName evidence="13">Rx N-terminal domain-containing protein</fullName>
    </recommendedName>
</protein>
<dbReference type="PRINTS" id="PR00364">
    <property type="entry name" value="DISEASERSIST"/>
</dbReference>
<dbReference type="Pfam" id="PF18052">
    <property type="entry name" value="Rx_N"/>
    <property type="match status" value="1"/>
</dbReference>
<dbReference type="EMBL" id="RWGY01000007">
    <property type="protein sequence ID" value="TVU38846.1"/>
    <property type="molecule type" value="Genomic_DNA"/>
</dbReference>
<dbReference type="SUPFAM" id="SSF52540">
    <property type="entry name" value="P-loop containing nucleoside triphosphate hydrolases"/>
    <property type="match status" value="1"/>
</dbReference>
<dbReference type="Pfam" id="PF23598">
    <property type="entry name" value="LRR_14"/>
    <property type="match status" value="2"/>
</dbReference>
<dbReference type="InterPro" id="IPR038005">
    <property type="entry name" value="RX-like_CC"/>
</dbReference>
<evidence type="ECO:0000256" key="7">
    <source>
        <dbReference type="SAM" id="MobiDB-lite"/>
    </source>
</evidence>
<evidence type="ECO:0000256" key="3">
    <source>
        <dbReference type="ARBA" id="ARBA00022737"/>
    </source>
</evidence>
<evidence type="ECO:0008006" key="13">
    <source>
        <dbReference type="Google" id="ProtNLM"/>
    </source>
</evidence>
<proteinExistence type="inferred from homology"/>
<evidence type="ECO:0000313" key="12">
    <source>
        <dbReference type="Proteomes" id="UP000324897"/>
    </source>
</evidence>
<dbReference type="SUPFAM" id="SSF52058">
    <property type="entry name" value="L domain-like"/>
    <property type="match status" value="1"/>
</dbReference>
<dbReference type="PANTHER" id="PTHR19338">
    <property type="entry name" value="TRANSLOCASE OF INNER MITOCHONDRIAL MEMBRANE 13 HOMOLOG"/>
    <property type="match status" value="1"/>
</dbReference>
<dbReference type="InterPro" id="IPR032675">
    <property type="entry name" value="LRR_dom_sf"/>
</dbReference>
<evidence type="ECO:0000256" key="5">
    <source>
        <dbReference type="ARBA" id="ARBA00022821"/>
    </source>
</evidence>
<feature type="domain" description="Disease resistance R13L4/SHOC-2-like LRR" evidence="10">
    <location>
        <begin position="436"/>
        <end position="538"/>
    </location>
</feature>
<dbReference type="GO" id="GO:0043531">
    <property type="term" value="F:ADP binding"/>
    <property type="evidence" value="ECO:0007669"/>
    <property type="project" value="InterPro"/>
</dbReference>
<dbReference type="GO" id="GO:0051707">
    <property type="term" value="P:response to other organism"/>
    <property type="evidence" value="ECO:0007669"/>
    <property type="project" value="UniProtKB-ARBA"/>
</dbReference>
<dbReference type="Proteomes" id="UP000324897">
    <property type="component" value="Chromosome 4"/>
</dbReference>
<dbReference type="CDD" id="cd14798">
    <property type="entry name" value="RX-CC_like"/>
    <property type="match status" value="1"/>
</dbReference>
<comment type="caution">
    <text evidence="11">The sequence shown here is derived from an EMBL/GenBank/DDBJ whole genome shotgun (WGS) entry which is preliminary data.</text>
</comment>
<evidence type="ECO:0000259" key="8">
    <source>
        <dbReference type="Pfam" id="PF00931"/>
    </source>
</evidence>
<accession>A0A5J9VTB6</accession>
<reference evidence="11 12" key="1">
    <citation type="journal article" date="2019" name="Sci. Rep.">
        <title>A high-quality genome of Eragrostis curvula grass provides insights into Poaceae evolution and supports new strategies to enhance forage quality.</title>
        <authorList>
            <person name="Carballo J."/>
            <person name="Santos B.A.C.M."/>
            <person name="Zappacosta D."/>
            <person name="Garbus I."/>
            <person name="Selva J.P."/>
            <person name="Gallo C.A."/>
            <person name="Diaz A."/>
            <person name="Albertini E."/>
            <person name="Caccamo M."/>
            <person name="Echenique V."/>
        </authorList>
    </citation>
    <scope>NUCLEOTIDE SEQUENCE [LARGE SCALE GENOMIC DNA]</scope>
    <source>
        <strain evidence="12">cv. Victoria</strain>
        <tissue evidence="11">Leaf</tissue>
    </source>
</reference>
<keyword evidence="5" id="KW-0611">Plant defense</keyword>
<dbReference type="InterPro" id="IPR055414">
    <property type="entry name" value="LRR_R13L4/SHOC2-like"/>
</dbReference>
<feature type="domain" description="NB-ARC" evidence="8">
    <location>
        <begin position="174"/>
        <end position="246"/>
    </location>
</feature>
<feature type="domain" description="Disease resistance R13L4/SHOC-2-like LRR" evidence="10">
    <location>
        <begin position="328"/>
        <end position="435"/>
    </location>
</feature>
<evidence type="ECO:0000256" key="1">
    <source>
        <dbReference type="ARBA" id="ARBA00008894"/>
    </source>
</evidence>
<dbReference type="InterPro" id="IPR002182">
    <property type="entry name" value="NB-ARC"/>
</dbReference>
<keyword evidence="12" id="KW-1185">Reference proteome</keyword>
<feature type="region of interest" description="Disordered" evidence="7">
    <location>
        <begin position="254"/>
        <end position="298"/>
    </location>
</feature>
<dbReference type="Gramene" id="TVU38846">
    <property type="protein sequence ID" value="TVU38846"/>
    <property type="gene ID" value="EJB05_12238"/>
</dbReference>
<dbReference type="GO" id="GO:0006952">
    <property type="term" value="P:defense response"/>
    <property type="evidence" value="ECO:0007669"/>
    <property type="project" value="UniProtKB-KW"/>
</dbReference>
<evidence type="ECO:0000256" key="2">
    <source>
        <dbReference type="ARBA" id="ARBA00022614"/>
    </source>
</evidence>
<gene>
    <name evidence="11" type="ORF">EJB05_12238</name>
</gene>
<dbReference type="Gene3D" id="3.40.50.300">
    <property type="entry name" value="P-loop containing nucleotide triphosphate hydrolases"/>
    <property type="match status" value="1"/>
</dbReference>
<evidence type="ECO:0000259" key="10">
    <source>
        <dbReference type="Pfam" id="PF23598"/>
    </source>
</evidence>
<keyword evidence="4" id="KW-0547">Nucleotide-binding</keyword>
<dbReference type="Gene3D" id="3.80.10.10">
    <property type="entry name" value="Ribonuclease Inhibitor"/>
    <property type="match status" value="1"/>
</dbReference>
<comment type="similarity">
    <text evidence="1">Belongs to the disease resistance NB-LRR family.</text>
</comment>
<dbReference type="AlphaFoldDB" id="A0A5J9VTB6"/>
<evidence type="ECO:0000313" key="11">
    <source>
        <dbReference type="EMBL" id="TVU38846.1"/>
    </source>
</evidence>
<dbReference type="Gene3D" id="1.20.5.4130">
    <property type="match status" value="1"/>
</dbReference>
<dbReference type="InterPro" id="IPR041118">
    <property type="entry name" value="Rx_N"/>
</dbReference>
<feature type="compositionally biased region" description="Low complexity" evidence="7">
    <location>
        <begin position="257"/>
        <end position="280"/>
    </location>
</feature>
<sequence length="568" mass="63504">MELATKALGSLLLKLGSLLSDQYKVHKGVRAEFKFLQAEMECMQAVLNILSKLPADQVTDLDKIWVRDLKELSYDIEDSVDTFMVHIDTPAHDKQHSFRRFFDRTMGLLTKAKVRHRVANDIEDIKRRIREIADRRGRYKLEGVAARPHTTTIDPRVLACFEHAAKLVGTDVPVEKISNLLLTKEKGVHKQKLMVVSIVGVGGLGKTTIANLVYERLGGQFDCQAFVSVSLRPDMKQILSSILRQVSRGVIKGGRVPSLRPAPHSSSAPSSSPLLLSSTSMKDQPVGGAGGPPAPTPLDLPFEVSKGMCTNVGEMESDELIRNLRQFLEDKRYVKNNNLKGLGRLHHLRYLELRGMVESEHLEEIGNLKHLKALDLWNTHIIELPASVVHLRQLERLITKRGVMFPAGIGNLVSLQQLTVLDVRKSPHAIAELGNTEERLVIGADQPFRFLTDFKFWLYARCYLVLAEGVMPKLQSLELYFKAGKGEGGGFDVGMEKLTSLKQVKVMVDCHSARIREVEDAETKCRDMMDKHPNHPTLELSRKLESSNLLATVDESNHGNDASDRSQA</sequence>
<keyword evidence="3" id="KW-0677">Repeat</keyword>
<dbReference type="OrthoDB" id="692120at2759"/>
<keyword evidence="2" id="KW-0433">Leucine-rich repeat</keyword>
<keyword evidence="6" id="KW-0175">Coiled coil</keyword>
<feature type="domain" description="Disease resistance N-terminal" evidence="9">
    <location>
        <begin position="7"/>
        <end position="100"/>
    </location>
</feature>
<evidence type="ECO:0000256" key="4">
    <source>
        <dbReference type="ARBA" id="ARBA00022741"/>
    </source>
</evidence>
<dbReference type="InterPro" id="IPR027417">
    <property type="entry name" value="P-loop_NTPase"/>
</dbReference>